<evidence type="ECO:0000259" key="4">
    <source>
        <dbReference type="Pfam" id="PF24036"/>
    </source>
</evidence>
<evidence type="ECO:0008006" key="7">
    <source>
        <dbReference type="Google" id="ProtNLM"/>
    </source>
</evidence>
<dbReference type="Pfam" id="PF24036">
    <property type="entry name" value="DUF7345"/>
    <property type="match status" value="1"/>
</dbReference>
<dbReference type="RefSeq" id="WP_050458511.1">
    <property type="nucleotide sequence ID" value="NZ_CP011947.1"/>
</dbReference>
<evidence type="ECO:0000256" key="2">
    <source>
        <dbReference type="SAM" id="Phobius"/>
    </source>
</evidence>
<dbReference type="InterPro" id="IPR055767">
    <property type="entry name" value="DUF7343"/>
</dbReference>
<reference evidence="6" key="1">
    <citation type="journal article" date="2015" name="J. Biotechnol.">
        <title>Complete genome sequence of Haloferax gibbonsii strain ARA6, a potential producer of polyhydroxyalkanoates and halocins isolated from Araruama, Rio de Janeiro, Brasil.</title>
        <authorList>
            <person name="Pinto L.H."/>
            <person name="D'Alincourt Carvalho-Assef A.P."/>
            <person name="Vieira R.P."/>
            <person name="Clementino M.M."/>
            <person name="Albano R.M."/>
        </authorList>
    </citation>
    <scope>NUCLEOTIDE SEQUENCE [LARGE SCALE GENOMIC DNA]</scope>
    <source>
        <strain evidence="6">ARA6</strain>
    </source>
</reference>
<gene>
    <name evidence="5" type="ORF">ABY42_01375</name>
</gene>
<keyword evidence="2" id="KW-0472">Membrane</keyword>
<dbReference type="SUPFAM" id="SSF46785">
    <property type="entry name" value="Winged helix' DNA-binding domain"/>
    <property type="match status" value="1"/>
</dbReference>
<dbReference type="Proteomes" id="UP000066124">
    <property type="component" value="Chromosome"/>
</dbReference>
<dbReference type="Pfam" id="PF24034">
    <property type="entry name" value="DUF7343"/>
    <property type="match status" value="1"/>
</dbReference>
<protein>
    <recommendedName>
        <fullName evidence="7">HTH iclR-type domain-containing protein</fullName>
    </recommendedName>
</protein>
<name>A0A0K1IQ77_HALGI</name>
<evidence type="ECO:0000313" key="6">
    <source>
        <dbReference type="Proteomes" id="UP000066124"/>
    </source>
</evidence>
<feature type="region of interest" description="Disordered" evidence="1">
    <location>
        <begin position="278"/>
        <end position="329"/>
    </location>
</feature>
<dbReference type="PATRIC" id="fig|35746.4.peg.293"/>
<dbReference type="EMBL" id="CP011947">
    <property type="protein sequence ID" value="AKU06458.1"/>
    <property type="molecule type" value="Genomic_DNA"/>
</dbReference>
<feature type="transmembrane region" description="Helical" evidence="2">
    <location>
        <begin position="250"/>
        <end position="273"/>
    </location>
</feature>
<dbReference type="AlphaFoldDB" id="A0A0K1IQ77"/>
<feature type="compositionally biased region" description="Acidic residues" evidence="1">
    <location>
        <begin position="301"/>
        <end position="329"/>
    </location>
</feature>
<keyword evidence="2" id="KW-1133">Transmembrane helix</keyword>
<evidence type="ECO:0000313" key="5">
    <source>
        <dbReference type="EMBL" id="AKU06458.1"/>
    </source>
</evidence>
<dbReference type="KEGG" id="hgi:ABY42_01375"/>
<dbReference type="InterPro" id="IPR036390">
    <property type="entry name" value="WH_DNA-bd_sf"/>
</dbReference>
<organism evidence="5 6">
    <name type="scientific">Haloferax gibbonsii</name>
    <dbReference type="NCBI Taxonomy" id="35746"/>
    <lineage>
        <taxon>Archaea</taxon>
        <taxon>Methanobacteriati</taxon>
        <taxon>Methanobacteriota</taxon>
        <taxon>Stenosarchaea group</taxon>
        <taxon>Halobacteria</taxon>
        <taxon>Halobacteriales</taxon>
        <taxon>Haloferacaceae</taxon>
        <taxon>Haloferax</taxon>
    </lineage>
</organism>
<accession>A0A0K1IQ77</accession>
<feature type="domain" description="DUF7345" evidence="4">
    <location>
        <begin position="80"/>
        <end position="210"/>
    </location>
</feature>
<proteinExistence type="predicted"/>
<feature type="domain" description="DUF7343" evidence="3">
    <location>
        <begin position="328"/>
        <end position="389"/>
    </location>
</feature>
<evidence type="ECO:0000256" key="1">
    <source>
        <dbReference type="SAM" id="MobiDB-lite"/>
    </source>
</evidence>
<sequence>MRSAALIVALLTIVSGVAVPVAATDMTAVGAHGVDAAVDDSGVGDFGTDSRSQAPAALGRAPLVTQQTSLERSPRTEISIRVRDDRSADWRIEMRYELETRNETAAFEEFAQEYEQGTTDVGPDAAFFQRVSQTAAEQTGRSMTVQNATTTGYVENGTGVLVLRFTWTNFAEQTDEGLRVGDAFSAGGGETWVTSLQSNQNLTIQTPPGYAVSDTDIPLENNAVVAEGPRTFESTEQLSVSYVSTGSDGAIPWTLVGGGAIVFLVLVAGVVLFTRRRPGDADAVEPSASTPTRRQEPTPEPSDELGTDGEVDDDGEAGEAPDDVDLDLLSDEERVELLLERSGGRMKQANIVKETGWSDAKVSQLLSAMADEGRVEKLRLGRENLISLPDEDEDEE</sequence>
<evidence type="ECO:0000259" key="3">
    <source>
        <dbReference type="Pfam" id="PF24034"/>
    </source>
</evidence>
<dbReference type="InterPro" id="IPR055769">
    <property type="entry name" value="DUF7345"/>
</dbReference>
<dbReference type="GeneID" id="25244570"/>
<keyword evidence="2" id="KW-0812">Transmembrane</keyword>